<sequence>MNTKTLLLAILAFFLVISVASATELPPKKPLKQIKRAPKSAKAPPSEYIPQQEAKKAAKKLNTKIPPKGSDEIPKTRDEL</sequence>
<keyword evidence="4" id="KW-1185">Reference proteome</keyword>
<evidence type="ECO:0000256" key="2">
    <source>
        <dbReference type="SAM" id="SignalP"/>
    </source>
</evidence>
<reference evidence="3 4" key="1">
    <citation type="submission" date="2016-08" db="EMBL/GenBank/DDBJ databases">
        <title>A Parts List for Fungal Cellulosomes Revealed by Comparative Genomics.</title>
        <authorList>
            <consortium name="DOE Joint Genome Institute"/>
            <person name="Haitjema C.H."/>
            <person name="Gilmore S.P."/>
            <person name="Henske J.K."/>
            <person name="Solomon K.V."/>
            <person name="De Groot R."/>
            <person name="Kuo A."/>
            <person name="Mondo S.J."/>
            <person name="Salamov A.A."/>
            <person name="Labutti K."/>
            <person name="Zhao Z."/>
            <person name="Chiniquy J."/>
            <person name="Barry K."/>
            <person name="Brewer H.M."/>
            <person name="Purvine S.O."/>
            <person name="Wright A.T."/>
            <person name="Boxma B."/>
            <person name="Van Alen T."/>
            <person name="Hackstein J.H."/>
            <person name="Baker S.E."/>
            <person name="Grigoriev I.V."/>
            <person name="O'Malley M.A."/>
        </authorList>
    </citation>
    <scope>NUCLEOTIDE SEQUENCE [LARGE SCALE GENOMIC DNA]</scope>
    <source>
        <strain evidence="3 4">G1</strain>
    </source>
</reference>
<evidence type="ECO:0000313" key="3">
    <source>
        <dbReference type="EMBL" id="ORY79219.1"/>
    </source>
</evidence>
<protein>
    <submittedName>
        <fullName evidence="3">Uncharacterized protein</fullName>
    </submittedName>
</protein>
<evidence type="ECO:0000313" key="4">
    <source>
        <dbReference type="Proteomes" id="UP000193920"/>
    </source>
</evidence>
<gene>
    <name evidence="3" type="ORF">LY90DRAFT_698193</name>
</gene>
<dbReference type="EMBL" id="MCOG01000015">
    <property type="protein sequence ID" value="ORY79219.1"/>
    <property type="molecule type" value="Genomic_DNA"/>
</dbReference>
<feature type="compositionally biased region" description="Basic and acidic residues" evidence="1">
    <location>
        <begin position="69"/>
        <end position="80"/>
    </location>
</feature>
<feature type="chain" id="PRO_5012214907" evidence="2">
    <location>
        <begin position="23"/>
        <end position="80"/>
    </location>
</feature>
<dbReference type="AlphaFoldDB" id="A0A1Y2F5U1"/>
<keyword evidence="2" id="KW-0732">Signal</keyword>
<feature type="signal peptide" evidence="2">
    <location>
        <begin position="1"/>
        <end position="22"/>
    </location>
</feature>
<dbReference type="Proteomes" id="UP000193920">
    <property type="component" value="Unassembled WGS sequence"/>
</dbReference>
<evidence type="ECO:0000256" key="1">
    <source>
        <dbReference type="SAM" id="MobiDB-lite"/>
    </source>
</evidence>
<organism evidence="3 4">
    <name type="scientific">Neocallimastix californiae</name>
    <dbReference type="NCBI Taxonomy" id="1754190"/>
    <lineage>
        <taxon>Eukaryota</taxon>
        <taxon>Fungi</taxon>
        <taxon>Fungi incertae sedis</taxon>
        <taxon>Chytridiomycota</taxon>
        <taxon>Chytridiomycota incertae sedis</taxon>
        <taxon>Neocallimastigomycetes</taxon>
        <taxon>Neocallimastigales</taxon>
        <taxon>Neocallimastigaceae</taxon>
        <taxon>Neocallimastix</taxon>
    </lineage>
</organism>
<feature type="region of interest" description="Disordered" evidence="1">
    <location>
        <begin position="30"/>
        <end position="80"/>
    </location>
</feature>
<proteinExistence type="predicted"/>
<name>A0A1Y2F5U1_9FUNG</name>
<comment type="caution">
    <text evidence="3">The sequence shown here is derived from an EMBL/GenBank/DDBJ whole genome shotgun (WGS) entry which is preliminary data.</text>
</comment>
<feature type="compositionally biased region" description="Basic residues" evidence="1">
    <location>
        <begin position="30"/>
        <end position="39"/>
    </location>
</feature>
<accession>A0A1Y2F5U1</accession>